<reference evidence="2 3" key="1">
    <citation type="journal article" date="2011" name="J. Bacteriol.">
        <title>Complete genome sequence of Amycolicicoccus subflavus DQS3-9A1T, an actinomycete isolated from crude oil-polluted soil.</title>
        <authorList>
            <person name="Cai M."/>
            <person name="Chen W.M."/>
            <person name="Nie Y."/>
            <person name="Chi C.Q."/>
            <person name="Wang Y.N."/>
            <person name="Tang Y.Q."/>
            <person name="Li G.Y."/>
            <person name="Wu X.L."/>
        </authorList>
    </citation>
    <scope>NUCLEOTIDE SEQUENCE [LARGE SCALE GENOMIC DNA]</scope>
    <source>
        <strain evidence="3">DSM 45089 / DQS3-9A1</strain>
    </source>
</reference>
<evidence type="ECO:0000313" key="3">
    <source>
        <dbReference type="Proteomes" id="UP000009235"/>
    </source>
</evidence>
<dbReference type="GO" id="GO:0005886">
    <property type="term" value="C:plasma membrane"/>
    <property type="evidence" value="ECO:0007669"/>
    <property type="project" value="TreeGrafter"/>
</dbReference>
<dbReference type="KEGG" id="asd:AS9A_3141"/>
<dbReference type="PANTHER" id="PTHR37313:SF2">
    <property type="entry name" value="UPF0749 PROTEIN YLXX"/>
    <property type="match status" value="1"/>
</dbReference>
<dbReference type="HOGENOM" id="CLU_040273_0_2_11"/>
<dbReference type="RefSeq" id="WP_013807935.1">
    <property type="nucleotide sequence ID" value="NC_015564.1"/>
</dbReference>
<protein>
    <recommendedName>
        <fullName evidence="4">Division initiation protein</fullName>
    </recommendedName>
</protein>
<sequence length="247" mass="25297">MPDKPQRADAPRHGARALIFTVLVAALCGLLGLAIATQVRTTTSDDVLGGLRSPELLALLEQLNAREAAMRNEVETLEDTLAGILASGTDNQAAIAEAQAQLDVLAIQIGSVAARGPGVVLTVRDPNRAIGPEVLLDQVQELRSAGAEAIQVGGSGESSGGPIRIGVDSWFGGTGGAIVADGETLAGPYVITAIGDPPTLEAALNIPGGAIDTVARSGGRLTIQKFDEVEVTALRELRDPQYAQPGG</sequence>
<dbReference type="InterPro" id="IPR010273">
    <property type="entry name" value="DUF881"/>
</dbReference>
<dbReference type="Gene3D" id="3.30.70.1880">
    <property type="entry name" value="Protein of unknown function DUF881"/>
    <property type="match status" value="1"/>
</dbReference>
<dbReference type="Pfam" id="PF05949">
    <property type="entry name" value="DUF881"/>
    <property type="match status" value="1"/>
</dbReference>
<dbReference type="PANTHER" id="PTHR37313">
    <property type="entry name" value="UPF0749 PROTEIN RV1825"/>
    <property type="match status" value="1"/>
</dbReference>
<evidence type="ECO:0000313" key="2">
    <source>
        <dbReference type="EMBL" id="AEF41586.1"/>
    </source>
</evidence>
<dbReference type="EMBL" id="CP002786">
    <property type="protein sequence ID" value="AEF41586.1"/>
    <property type="molecule type" value="Genomic_DNA"/>
</dbReference>
<dbReference type="AlphaFoldDB" id="F6EMM8"/>
<dbReference type="Proteomes" id="UP000009235">
    <property type="component" value="Chromosome"/>
</dbReference>
<accession>F6EMM8</accession>
<dbReference type="eggNOG" id="COG3879">
    <property type="taxonomic scope" value="Bacteria"/>
</dbReference>
<evidence type="ECO:0008006" key="4">
    <source>
        <dbReference type="Google" id="ProtNLM"/>
    </source>
</evidence>
<keyword evidence="3" id="KW-1185">Reference proteome</keyword>
<organism evidence="2 3">
    <name type="scientific">Hoyosella subflava (strain DSM 45089 / JCM 17490 / NBRC 109087 / DQS3-9A1)</name>
    <name type="common">Amycolicicoccus subflavus</name>
    <dbReference type="NCBI Taxonomy" id="443218"/>
    <lineage>
        <taxon>Bacteria</taxon>
        <taxon>Bacillati</taxon>
        <taxon>Actinomycetota</taxon>
        <taxon>Actinomycetes</taxon>
        <taxon>Mycobacteriales</taxon>
        <taxon>Hoyosellaceae</taxon>
        <taxon>Hoyosella</taxon>
    </lineage>
</organism>
<gene>
    <name evidence="2" type="ordered locus">AS9A_3141</name>
</gene>
<evidence type="ECO:0000256" key="1">
    <source>
        <dbReference type="ARBA" id="ARBA00009108"/>
    </source>
</evidence>
<dbReference type="STRING" id="443218.AS9A_3141"/>
<comment type="similarity">
    <text evidence="1">Belongs to the UPF0749 family.</text>
</comment>
<name>F6EMM8_HOYSD</name>
<proteinExistence type="inferred from homology"/>
<dbReference type="OrthoDB" id="3211287at2"/>